<evidence type="ECO:0000313" key="3">
    <source>
        <dbReference type="EMBL" id="RTQ49562.1"/>
    </source>
</evidence>
<evidence type="ECO:0000256" key="1">
    <source>
        <dbReference type="SAM" id="MobiDB-lite"/>
    </source>
</evidence>
<evidence type="ECO:0008006" key="5">
    <source>
        <dbReference type="Google" id="ProtNLM"/>
    </source>
</evidence>
<gene>
    <name evidence="3" type="ORF">EJV47_12110</name>
</gene>
<feature type="compositionally biased region" description="Low complexity" evidence="1">
    <location>
        <begin position="22"/>
        <end position="32"/>
    </location>
</feature>
<feature type="signal peptide" evidence="2">
    <location>
        <begin position="1"/>
        <end position="23"/>
    </location>
</feature>
<sequence>MKQYVAAAALLFGGLLTTTATQAQTATPFTGGDKPKREAATKKRKQPSAEELARMQQRMSMNPDEVKRDQQIEVLEARAGISNSSLTRGSSSARTYDRASGGFVVREFRDKRNANMQKRGQTRPAPGIDPPGKPLKHKKPHKGFLFFK</sequence>
<evidence type="ECO:0000256" key="2">
    <source>
        <dbReference type="SAM" id="SignalP"/>
    </source>
</evidence>
<feature type="region of interest" description="Disordered" evidence="1">
    <location>
        <begin position="22"/>
        <end position="66"/>
    </location>
</feature>
<evidence type="ECO:0000313" key="4">
    <source>
        <dbReference type="Proteomes" id="UP000282184"/>
    </source>
</evidence>
<proteinExistence type="predicted"/>
<dbReference type="RefSeq" id="WP_126693421.1">
    <property type="nucleotide sequence ID" value="NZ_RXOF01000006.1"/>
</dbReference>
<organism evidence="3 4">
    <name type="scientific">Hymenobacter gummosus</name>
    <dbReference type="NCBI Taxonomy" id="1776032"/>
    <lineage>
        <taxon>Bacteria</taxon>
        <taxon>Pseudomonadati</taxon>
        <taxon>Bacteroidota</taxon>
        <taxon>Cytophagia</taxon>
        <taxon>Cytophagales</taxon>
        <taxon>Hymenobacteraceae</taxon>
        <taxon>Hymenobacter</taxon>
    </lineage>
</organism>
<keyword evidence="2" id="KW-0732">Signal</keyword>
<protein>
    <recommendedName>
        <fullName evidence="5">DUF4890 domain-containing protein</fullName>
    </recommendedName>
</protein>
<dbReference type="EMBL" id="RXOF01000006">
    <property type="protein sequence ID" value="RTQ49562.1"/>
    <property type="molecule type" value="Genomic_DNA"/>
</dbReference>
<name>A0A3S0HN18_9BACT</name>
<comment type="caution">
    <text evidence="3">The sequence shown here is derived from an EMBL/GenBank/DDBJ whole genome shotgun (WGS) entry which is preliminary data.</text>
</comment>
<feature type="region of interest" description="Disordered" evidence="1">
    <location>
        <begin position="107"/>
        <end position="148"/>
    </location>
</feature>
<dbReference type="AlphaFoldDB" id="A0A3S0HN18"/>
<feature type="compositionally biased region" description="Basic and acidic residues" evidence="1">
    <location>
        <begin position="33"/>
        <end position="53"/>
    </location>
</feature>
<keyword evidence="4" id="KW-1185">Reference proteome</keyword>
<dbReference type="Proteomes" id="UP000282184">
    <property type="component" value="Unassembled WGS sequence"/>
</dbReference>
<accession>A0A3S0HN18</accession>
<feature type="chain" id="PRO_5018688337" description="DUF4890 domain-containing protein" evidence="2">
    <location>
        <begin position="24"/>
        <end position="148"/>
    </location>
</feature>
<reference evidence="3 4" key="1">
    <citation type="submission" date="2018-12" db="EMBL/GenBank/DDBJ databases">
        <title>Hymenobacter gummosus sp. nov., isolated from a spring.</title>
        <authorList>
            <person name="Nie L."/>
        </authorList>
    </citation>
    <scope>NUCLEOTIDE SEQUENCE [LARGE SCALE GENOMIC DNA]</scope>
    <source>
        <strain evidence="3 4">KCTC 52166</strain>
    </source>
</reference>
<dbReference type="OrthoDB" id="883664at2"/>